<organism evidence="3 4">
    <name type="scientific">Cupriavidus basilensis</name>
    <dbReference type="NCBI Taxonomy" id="68895"/>
    <lineage>
        <taxon>Bacteria</taxon>
        <taxon>Pseudomonadati</taxon>
        <taxon>Pseudomonadota</taxon>
        <taxon>Betaproteobacteria</taxon>
        <taxon>Burkholderiales</taxon>
        <taxon>Burkholderiaceae</taxon>
        <taxon>Cupriavidus</taxon>
    </lineage>
</organism>
<dbReference type="KEGG" id="cbw:RR42_m3383"/>
<dbReference type="AlphaFoldDB" id="A0A0C4YJ97"/>
<dbReference type="Pfam" id="PF01557">
    <property type="entry name" value="FAA_hydrolase"/>
    <property type="match status" value="1"/>
</dbReference>
<evidence type="ECO:0000313" key="3">
    <source>
        <dbReference type="EMBL" id="AJG20751.1"/>
    </source>
</evidence>
<evidence type="ECO:0000259" key="2">
    <source>
        <dbReference type="Pfam" id="PF18288"/>
    </source>
</evidence>
<dbReference type="InterPro" id="IPR041072">
    <property type="entry name" value="FAA_hydro_N"/>
</dbReference>
<dbReference type="PANTHER" id="PTHR43211">
    <property type="entry name" value="FUMARYLACETOACETATE HYDROLASE"/>
    <property type="match status" value="1"/>
</dbReference>
<evidence type="ECO:0000259" key="1">
    <source>
        <dbReference type="Pfam" id="PF01557"/>
    </source>
</evidence>
<name>A0A0C4YJ97_9BURK</name>
<feature type="domain" description="Fumarylacetoacetase-like C-terminal" evidence="1">
    <location>
        <begin position="59"/>
        <end position="282"/>
    </location>
</feature>
<feature type="domain" description="Fumarylacetoacetase N-terminal" evidence="2">
    <location>
        <begin position="2"/>
        <end position="51"/>
    </location>
</feature>
<reference evidence="3 4" key="1">
    <citation type="journal article" date="2015" name="Genome Announc.">
        <title>Complete Genome Sequence of Cupriavidus basilensis 4G11, Isolated from the Oak Ridge Field Research Center Site.</title>
        <authorList>
            <person name="Ray J."/>
            <person name="Waters R.J."/>
            <person name="Skerker J.M."/>
            <person name="Kuehl J.V."/>
            <person name="Price M.N."/>
            <person name="Huang J."/>
            <person name="Chakraborty R."/>
            <person name="Arkin A.P."/>
            <person name="Deutschbauer A."/>
        </authorList>
    </citation>
    <scope>NUCLEOTIDE SEQUENCE [LARGE SCALE GENOMIC DNA]</scope>
    <source>
        <strain evidence="3">4G11</strain>
    </source>
</reference>
<gene>
    <name evidence="3" type="ORF">RR42_m3383</name>
</gene>
<dbReference type="Proteomes" id="UP000031843">
    <property type="component" value="Chromosome main"/>
</dbReference>
<sequence length="304" mass="34236">MSHIVGTMQEAIDSWSKYSAPLHEEYRRLQEGTLCATVPISELRWRAPLPRAYQLLDGGGYRPHLELGFSMRKQSFPEEMAEKPSFYQSVSDSILGPTEDFILGTDDLGTDFEAELVVVTNDVKQMATKVEGANGILLVGLMNDISLRLTQRVEHARGFGFYHCKPKKTLAPFLVTPDELGEHWINFKVSLPVEVRWNGEVFGCPDGAEHMMFDFATLVSEASRHRKLTAGTIIGGGTVATYDRDTFGQCCILERRALDILEFGEERTSWLKPDDRVRIEVRMPDGSTVFGAIDQVYRVTPWGR</sequence>
<dbReference type="STRING" id="68895.RR42_m3383"/>
<dbReference type="Pfam" id="PF18288">
    <property type="entry name" value="FAA_hydro_N_2"/>
    <property type="match status" value="1"/>
</dbReference>
<accession>A0A0C4YJ97</accession>
<dbReference type="Gene3D" id="3.90.850.10">
    <property type="entry name" value="Fumarylacetoacetase-like, C-terminal domain"/>
    <property type="match status" value="1"/>
</dbReference>
<dbReference type="SUPFAM" id="SSF56529">
    <property type="entry name" value="FAH"/>
    <property type="match status" value="1"/>
</dbReference>
<proteinExistence type="predicted"/>
<keyword evidence="3" id="KW-0378">Hydrolase</keyword>
<dbReference type="GO" id="GO:0016787">
    <property type="term" value="F:hydrolase activity"/>
    <property type="evidence" value="ECO:0007669"/>
    <property type="project" value="UniProtKB-KW"/>
</dbReference>
<dbReference type="InterPro" id="IPR011234">
    <property type="entry name" value="Fumarylacetoacetase-like_C"/>
</dbReference>
<dbReference type="EMBL" id="CP010536">
    <property type="protein sequence ID" value="AJG20751.1"/>
    <property type="molecule type" value="Genomic_DNA"/>
</dbReference>
<protein>
    <submittedName>
        <fullName evidence="3">Fumarylacetoacetate hydrolase family protein</fullName>
    </submittedName>
</protein>
<keyword evidence="4" id="KW-1185">Reference proteome</keyword>
<dbReference type="InterPro" id="IPR036663">
    <property type="entry name" value="Fumarylacetoacetase_C_sf"/>
</dbReference>
<evidence type="ECO:0000313" key="4">
    <source>
        <dbReference type="Proteomes" id="UP000031843"/>
    </source>
</evidence>
<dbReference type="PANTHER" id="PTHR43211:SF1">
    <property type="entry name" value="BLL6422 PROTEIN"/>
    <property type="match status" value="1"/>
</dbReference>